<gene>
    <name evidence="1" type="ORF">MTX78_15065</name>
</gene>
<evidence type="ECO:0000313" key="2">
    <source>
        <dbReference type="Proteomes" id="UP000831113"/>
    </source>
</evidence>
<dbReference type="Proteomes" id="UP000831113">
    <property type="component" value="Chromosome"/>
</dbReference>
<protein>
    <submittedName>
        <fullName evidence="1">Uncharacterized protein</fullName>
    </submittedName>
</protein>
<accession>A0ABY4CT66</accession>
<dbReference type="RefSeq" id="WP_243795941.1">
    <property type="nucleotide sequence ID" value="NZ_CP094669.1"/>
</dbReference>
<evidence type="ECO:0000313" key="1">
    <source>
        <dbReference type="EMBL" id="UOG73444.1"/>
    </source>
</evidence>
<keyword evidence="2" id="KW-1185">Reference proteome</keyword>
<name>A0ABY4CT66_9BACT</name>
<dbReference type="EMBL" id="CP094669">
    <property type="protein sequence ID" value="UOG73444.1"/>
    <property type="molecule type" value="Genomic_DNA"/>
</dbReference>
<organism evidence="1 2">
    <name type="scientific">Hymenobacter tibetensis</name>
    <dbReference type="NCBI Taxonomy" id="497967"/>
    <lineage>
        <taxon>Bacteria</taxon>
        <taxon>Pseudomonadati</taxon>
        <taxon>Bacteroidota</taxon>
        <taxon>Cytophagia</taxon>
        <taxon>Cytophagales</taxon>
        <taxon>Hymenobacteraceae</taxon>
        <taxon>Hymenobacter</taxon>
    </lineage>
</organism>
<sequence>MSEPNNQAMRLLAENHAVLSLVAGKETLLNASLESVLIKYEENGLVLKLTLLLRHSASVSKLLLCFEQVSAYALAYSMEVSFYNVVSYKFLPIEKGYYLSLDPYDETQEVDEKDNDFIVATRIKAYALVV</sequence>
<reference evidence="1 2" key="1">
    <citation type="submission" date="2022-03" db="EMBL/GenBank/DDBJ databases">
        <title>Hymenobactersp. isolated from the air.</title>
        <authorList>
            <person name="Won M."/>
            <person name="Kwon S.-W."/>
        </authorList>
    </citation>
    <scope>NUCLEOTIDE SEQUENCE [LARGE SCALE GENOMIC DNA]</scope>
    <source>
        <strain evidence="1 2">KACC 21982</strain>
    </source>
</reference>
<proteinExistence type="predicted"/>